<dbReference type="EMBL" id="JBBPBN010000003">
    <property type="protein sequence ID" value="KAK9043266.1"/>
    <property type="molecule type" value="Genomic_DNA"/>
</dbReference>
<keyword evidence="3" id="KW-1185">Reference proteome</keyword>
<gene>
    <name evidence="2" type="ORF">V6N11_071613</name>
</gene>
<dbReference type="PANTHER" id="PTHR47723">
    <property type="entry name" value="OS05G0353850 PROTEIN"/>
    <property type="match status" value="1"/>
</dbReference>
<reference evidence="2 3" key="1">
    <citation type="journal article" date="2024" name="G3 (Bethesda)">
        <title>Genome assembly of Hibiscus sabdariffa L. provides insights into metabolisms of medicinal natural products.</title>
        <authorList>
            <person name="Kim T."/>
        </authorList>
    </citation>
    <scope>NUCLEOTIDE SEQUENCE [LARGE SCALE GENOMIC DNA]</scope>
    <source>
        <strain evidence="2">TK-2024</strain>
        <tissue evidence="2">Old leaves</tissue>
    </source>
</reference>
<evidence type="ECO:0000259" key="1">
    <source>
        <dbReference type="Pfam" id="PF13456"/>
    </source>
</evidence>
<protein>
    <recommendedName>
        <fullName evidence="1">RNase H type-1 domain-containing protein</fullName>
    </recommendedName>
</protein>
<name>A0ABR2U175_9ROSI</name>
<dbReference type="Pfam" id="PF13456">
    <property type="entry name" value="RVT_3"/>
    <property type="match status" value="1"/>
</dbReference>
<accession>A0ABR2U175</accession>
<feature type="domain" description="RNase H type-1" evidence="1">
    <location>
        <begin position="31"/>
        <end position="76"/>
    </location>
</feature>
<evidence type="ECO:0000313" key="2">
    <source>
        <dbReference type="EMBL" id="KAK9043266.1"/>
    </source>
</evidence>
<dbReference type="PANTHER" id="PTHR47723:SF19">
    <property type="entry name" value="POLYNUCLEOTIDYL TRANSFERASE, RIBONUCLEASE H-LIKE SUPERFAMILY PROTEIN"/>
    <property type="match status" value="1"/>
</dbReference>
<organism evidence="2 3">
    <name type="scientific">Hibiscus sabdariffa</name>
    <name type="common">roselle</name>
    <dbReference type="NCBI Taxonomy" id="183260"/>
    <lineage>
        <taxon>Eukaryota</taxon>
        <taxon>Viridiplantae</taxon>
        <taxon>Streptophyta</taxon>
        <taxon>Embryophyta</taxon>
        <taxon>Tracheophyta</taxon>
        <taxon>Spermatophyta</taxon>
        <taxon>Magnoliopsida</taxon>
        <taxon>eudicotyledons</taxon>
        <taxon>Gunneridae</taxon>
        <taxon>Pentapetalae</taxon>
        <taxon>rosids</taxon>
        <taxon>malvids</taxon>
        <taxon>Malvales</taxon>
        <taxon>Malvaceae</taxon>
        <taxon>Malvoideae</taxon>
        <taxon>Hibiscus</taxon>
    </lineage>
</organism>
<evidence type="ECO:0000313" key="3">
    <source>
        <dbReference type="Proteomes" id="UP001396334"/>
    </source>
</evidence>
<dbReference type="InterPro" id="IPR002156">
    <property type="entry name" value="RNaseH_domain"/>
</dbReference>
<comment type="caution">
    <text evidence="2">The sequence shown here is derived from an EMBL/GenBank/DDBJ whole genome shotgun (WGS) entry which is preliminary data.</text>
</comment>
<dbReference type="Proteomes" id="UP001396334">
    <property type="component" value="Unassembled WGS sequence"/>
</dbReference>
<dbReference type="InterPro" id="IPR053151">
    <property type="entry name" value="RNase_H-like"/>
</dbReference>
<proteinExistence type="predicted"/>
<sequence>MFSSTLRQTELRCQNSRLWSRHPPSWIKASVDVAVDMADGQATIEGVIRDENGGWVHSFARSIGRCSVLLTDLWALHDML</sequence>